<dbReference type="AlphaFoldDB" id="A0A7K6G499"/>
<dbReference type="SUPFAM" id="SSF56112">
    <property type="entry name" value="Protein kinase-like (PK-like)"/>
    <property type="match status" value="1"/>
</dbReference>
<feature type="domain" description="Protein kinase" evidence="25">
    <location>
        <begin position="4"/>
        <end position="263"/>
    </location>
</feature>
<evidence type="ECO:0000256" key="7">
    <source>
        <dbReference type="ARBA" id="ARBA00022527"/>
    </source>
</evidence>
<keyword evidence="15" id="KW-0460">Magnesium</keyword>
<dbReference type="EMBL" id="VZRO01008507">
    <property type="protein sequence ID" value="NWV58126.1"/>
    <property type="molecule type" value="Genomic_DNA"/>
</dbReference>
<dbReference type="InterPro" id="IPR044120">
    <property type="entry name" value="STKc_Nek8"/>
</dbReference>
<evidence type="ECO:0000256" key="4">
    <source>
        <dbReference type="ARBA" id="ARBA00010886"/>
    </source>
</evidence>
<evidence type="ECO:0000256" key="17">
    <source>
        <dbReference type="ARBA" id="ARBA00023273"/>
    </source>
</evidence>
<keyword evidence="6" id="KW-0963">Cytoplasm</keyword>
<dbReference type="InterPro" id="IPR017441">
    <property type="entry name" value="Protein_kinase_ATP_BS"/>
</dbReference>
<keyword evidence="14 23" id="KW-0067">ATP-binding</keyword>
<dbReference type="PROSITE" id="PS00107">
    <property type="entry name" value="PROTEIN_KINASE_ATP"/>
    <property type="match status" value="1"/>
</dbReference>
<dbReference type="GO" id="GO:0009887">
    <property type="term" value="P:animal organ morphogenesis"/>
    <property type="evidence" value="ECO:0007669"/>
    <property type="project" value="TreeGrafter"/>
</dbReference>
<dbReference type="CDD" id="cd08220">
    <property type="entry name" value="STKc_Nek8"/>
    <property type="match status" value="1"/>
</dbReference>
<dbReference type="Proteomes" id="UP000557315">
    <property type="component" value="Unassembled WGS sequence"/>
</dbReference>
<keyword evidence="13 26" id="KW-0418">Kinase</keyword>
<dbReference type="InterPro" id="IPR011009">
    <property type="entry name" value="Kinase-like_dom_sf"/>
</dbReference>
<dbReference type="InterPro" id="IPR000719">
    <property type="entry name" value="Prot_kinase_dom"/>
</dbReference>
<dbReference type="SMART" id="SM00220">
    <property type="entry name" value="S_TKc"/>
    <property type="match status" value="1"/>
</dbReference>
<dbReference type="PROSITE" id="PS00108">
    <property type="entry name" value="PROTEIN_KINASE_ST"/>
    <property type="match status" value="1"/>
</dbReference>
<evidence type="ECO:0000256" key="18">
    <source>
        <dbReference type="ARBA" id="ARBA00047899"/>
    </source>
</evidence>
<dbReference type="GO" id="GO:0005813">
    <property type="term" value="C:centrosome"/>
    <property type="evidence" value="ECO:0007669"/>
    <property type="project" value="UniProtKB-SubCell"/>
</dbReference>
<dbReference type="InterPro" id="IPR000408">
    <property type="entry name" value="Reg_chr_condens"/>
</dbReference>
<dbReference type="FunFam" id="1.10.510.10:FF:000262">
    <property type="entry name" value="Serine/threonine-protein kinase Nek8"/>
    <property type="match status" value="1"/>
</dbReference>
<evidence type="ECO:0000256" key="16">
    <source>
        <dbReference type="ARBA" id="ARBA00023212"/>
    </source>
</evidence>
<evidence type="ECO:0000256" key="23">
    <source>
        <dbReference type="PROSITE-ProRule" id="PRU10141"/>
    </source>
</evidence>
<evidence type="ECO:0000313" key="26">
    <source>
        <dbReference type="EMBL" id="NWV58126.1"/>
    </source>
</evidence>
<comment type="catalytic activity">
    <reaction evidence="19">
        <text>L-seryl-[protein] + ATP = O-phospho-L-seryl-[protein] + ADP + H(+)</text>
        <dbReference type="Rhea" id="RHEA:17989"/>
        <dbReference type="Rhea" id="RHEA-COMP:9863"/>
        <dbReference type="Rhea" id="RHEA-COMP:11604"/>
        <dbReference type="ChEBI" id="CHEBI:15378"/>
        <dbReference type="ChEBI" id="CHEBI:29999"/>
        <dbReference type="ChEBI" id="CHEBI:30616"/>
        <dbReference type="ChEBI" id="CHEBI:83421"/>
        <dbReference type="ChEBI" id="CHEBI:456216"/>
        <dbReference type="EC" id="2.7.11.1"/>
    </reaction>
</comment>
<dbReference type="GO" id="GO:0005524">
    <property type="term" value="F:ATP binding"/>
    <property type="evidence" value="ECO:0007669"/>
    <property type="project" value="UniProtKB-UniRule"/>
</dbReference>
<dbReference type="Pfam" id="PF00069">
    <property type="entry name" value="Pkinase"/>
    <property type="match status" value="1"/>
</dbReference>
<keyword evidence="10" id="KW-0479">Metal-binding</keyword>
<keyword evidence="8" id="KW-0597">Phosphoprotein</keyword>
<dbReference type="GO" id="GO:0004674">
    <property type="term" value="F:protein serine/threonine kinase activity"/>
    <property type="evidence" value="ECO:0007669"/>
    <property type="project" value="UniProtKB-KW"/>
</dbReference>
<evidence type="ECO:0000256" key="5">
    <source>
        <dbReference type="ARBA" id="ARBA00012513"/>
    </source>
</evidence>
<evidence type="ECO:0000256" key="6">
    <source>
        <dbReference type="ARBA" id="ARBA00022490"/>
    </source>
</evidence>
<evidence type="ECO:0000256" key="3">
    <source>
        <dbReference type="ARBA" id="ARBA00004430"/>
    </source>
</evidence>
<accession>A0A7K6G499</accession>
<keyword evidence="12 23" id="KW-0547">Nucleotide-binding</keyword>
<dbReference type="Gene3D" id="1.10.510.10">
    <property type="entry name" value="Transferase(Phosphotransferase) domain 1"/>
    <property type="match status" value="1"/>
</dbReference>
<dbReference type="InterPro" id="IPR008271">
    <property type="entry name" value="Ser/Thr_kinase_AS"/>
</dbReference>
<feature type="binding site" evidence="23">
    <location>
        <position position="33"/>
    </location>
    <ligand>
        <name>ATP</name>
        <dbReference type="ChEBI" id="CHEBI:30616"/>
    </ligand>
</feature>
<evidence type="ECO:0000256" key="15">
    <source>
        <dbReference type="ARBA" id="ARBA00022842"/>
    </source>
</evidence>
<evidence type="ECO:0000256" key="12">
    <source>
        <dbReference type="ARBA" id="ARBA00022741"/>
    </source>
</evidence>
<feature type="repeat" description="RCC1" evidence="22">
    <location>
        <begin position="648"/>
        <end position="699"/>
    </location>
</feature>
<keyword evidence="17" id="KW-0966">Cell projection</keyword>
<comment type="cofactor">
    <cofactor evidence="1">
        <name>Mg(2+)</name>
        <dbReference type="ChEBI" id="CHEBI:18420"/>
    </cofactor>
</comment>
<dbReference type="Gene3D" id="2.130.10.30">
    <property type="entry name" value="Regulator of chromosome condensation 1/beta-lactamase-inhibitor protein II"/>
    <property type="match status" value="3"/>
</dbReference>
<evidence type="ECO:0000256" key="14">
    <source>
        <dbReference type="ARBA" id="ARBA00022840"/>
    </source>
</evidence>
<feature type="repeat" description="RCC1" evidence="22">
    <location>
        <begin position="596"/>
        <end position="647"/>
    </location>
</feature>
<evidence type="ECO:0000256" key="9">
    <source>
        <dbReference type="ARBA" id="ARBA00022679"/>
    </source>
</evidence>
<evidence type="ECO:0000256" key="2">
    <source>
        <dbReference type="ARBA" id="ARBA00004300"/>
    </source>
</evidence>
<comment type="caution">
    <text evidence="26">The sequence shown here is derived from an EMBL/GenBank/DDBJ whole genome shotgun (WGS) entry which is preliminary data.</text>
</comment>
<reference evidence="26 27" key="1">
    <citation type="submission" date="2019-09" db="EMBL/GenBank/DDBJ databases">
        <title>Bird 10,000 Genomes (B10K) Project - Family phase.</title>
        <authorList>
            <person name="Zhang G."/>
        </authorList>
    </citation>
    <scope>NUCLEOTIDE SEQUENCE [LARGE SCALE GENOMIC DNA]</scope>
    <source>
        <strain evidence="26">B10K-DU-029-47</strain>
        <tissue evidence="26">Heart</tissue>
    </source>
</reference>
<dbReference type="FunFam" id="3.30.200.20:FF:000243">
    <property type="entry name" value="serine/threonine-protein kinase Nek8"/>
    <property type="match status" value="1"/>
</dbReference>
<dbReference type="PANTHER" id="PTHR44535:SF4">
    <property type="entry name" value="SERINE_THREONINE-PROTEIN KINASE NEK8"/>
    <property type="match status" value="1"/>
</dbReference>
<evidence type="ECO:0000256" key="13">
    <source>
        <dbReference type="ARBA" id="ARBA00022777"/>
    </source>
</evidence>
<dbReference type="PANTHER" id="PTHR44535">
    <property type="entry name" value="PROTEIN CBG16200"/>
    <property type="match status" value="1"/>
</dbReference>
<evidence type="ECO:0000256" key="8">
    <source>
        <dbReference type="ARBA" id="ARBA00022553"/>
    </source>
</evidence>
<dbReference type="SUPFAM" id="SSF50985">
    <property type="entry name" value="RCC1/BLIP-II"/>
    <property type="match status" value="1"/>
</dbReference>
<comment type="catalytic activity">
    <reaction evidence="18">
        <text>L-threonyl-[protein] + ATP = O-phospho-L-threonyl-[protein] + ADP + H(+)</text>
        <dbReference type="Rhea" id="RHEA:46608"/>
        <dbReference type="Rhea" id="RHEA-COMP:11060"/>
        <dbReference type="Rhea" id="RHEA-COMP:11605"/>
        <dbReference type="ChEBI" id="CHEBI:15378"/>
        <dbReference type="ChEBI" id="CHEBI:30013"/>
        <dbReference type="ChEBI" id="CHEBI:30616"/>
        <dbReference type="ChEBI" id="CHEBI:61977"/>
        <dbReference type="ChEBI" id="CHEBI:456216"/>
        <dbReference type="EC" id="2.7.11.1"/>
    </reaction>
</comment>
<evidence type="ECO:0000259" key="25">
    <source>
        <dbReference type="PROSITE" id="PS50011"/>
    </source>
</evidence>
<feature type="non-terminal residue" evidence="26">
    <location>
        <position position="1"/>
    </location>
</feature>
<evidence type="ECO:0000256" key="24">
    <source>
        <dbReference type="SAM" id="MobiDB-lite"/>
    </source>
</evidence>
<keyword evidence="7" id="KW-0723">Serine/threonine-protein kinase</keyword>
<dbReference type="PROSITE" id="PS50011">
    <property type="entry name" value="PROTEIN_KINASE_DOM"/>
    <property type="match status" value="1"/>
</dbReference>
<evidence type="ECO:0000256" key="20">
    <source>
        <dbReference type="ARBA" id="ARBA00067737"/>
    </source>
</evidence>
<evidence type="ECO:0000256" key="1">
    <source>
        <dbReference type="ARBA" id="ARBA00001946"/>
    </source>
</evidence>
<gene>
    <name evidence="26" type="primary">Nek8</name>
    <name evidence="26" type="ORF">DAPCHR_R14149</name>
</gene>
<evidence type="ECO:0000256" key="21">
    <source>
        <dbReference type="ARBA" id="ARBA00082686"/>
    </source>
</evidence>
<evidence type="ECO:0000256" key="22">
    <source>
        <dbReference type="PROSITE-ProRule" id="PRU00235"/>
    </source>
</evidence>
<keyword evidence="16" id="KW-0206">Cytoskeleton</keyword>
<dbReference type="InterPro" id="IPR051997">
    <property type="entry name" value="STK_NEK"/>
</dbReference>
<keyword evidence="27" id="KW-1185">Reference proteome</keyword>
<name>A0A7K6G499_9CORV</name>
<evidence type="ECO:0000256" key="19">
    <source>
        <dbReference type="ARBA" id="ARBA00048679"/>
    </source>
</evidence>
<dbReference type="GO" id="GO:0005930">
    <property type="term" value="C:axoneme"/>
    <property type="evidence" value="ECO:0007669"/>
    <property type="project" value="UniProtKB-SubCell"/>
</dbReference>
<keyword evidence="11" id="KW-0677">Repeat</keyword>
<protein>
    <recommendedName>
        <fullName evidence="20">Serine/threonine-protein kinase Nek8</fullName>
        <ecNumber evidence="5">2.7.11.1</ecNumber>
    </recommendedName>
    <alternativeName>
        <fullName evidence="21">Never in mitosis A-related kinase 8</fullName>
    </alternativeName>
</protein>
<dbReference type="FunFam" id="2.130.10.30:FF:000017">
    <property type="entry name" value="Serine/threonine-protein kinase Nek8"/>
    <property type="match status" value="1"/>
</dbReference>
<comment type="subcellular location">
    <subcellularLocation>
        <location evidence="3">Cytoplasm</location>
        <location evidence="3">Cytoskeleton</location>
        <location evidence="3">Cilium axoneme</location>
    </subcellularLocation>
    <subcellularLocation>
        <location evidence="2">Cytoplasm</location>
        <location evidence="2">Cytoskeleton</location>
        <location evidence="2">Microtubule organizing center</location>
        <location evidence="2">Centrosome</location>
    </subcellularLocation>
</comment>
<proteinExistence type="inferred from homology"/>
<dbReference type="GO" id="GO:0046872">
    <property type="term" value="F:metal ion binding"/>
    <property type="evidence" value="ECO:0007669"/>
    <property type="project" value="UniProtKB-KW"/>
</dbReference>
<dbReference type="Gene3D" id="3.30.200.20">
    <property type="entry name" value="Phosphorylase Kinase, domain 1"/>
    <property type="match status" value="1"/>
</dbReference>
<dbReference type="Pfam" id="PF25390">
    <property type="entry name" value="WD40_RLD"/>
    <property type="match status" value="1"/>
</dbReference>
<organism evidence="26 27">
    <name type="scientific">Daphoenositta chrysoptera</name>
    <name type="common">varied sittella</name>
    <dbReference type="NCBI Taxonomy" id="254528"/>
    <lineage>
        <taxon>Eukaryota</taxon>
        <taxon>Metazoa</taxon>
        <taxon>Chordata</taxon>
        <taxon>Craniata</taxon>
        <taxon>Vertebrata</taxon>
        <taxon>Euteleostomi</taxon>
        <taxon>Archelosauria</taxon>
        <taxon>Archosauria</taxon>
        <taxon>Dinosauria</taxon>
        <taxon>Saurischia</taxon>
        <taxon>Theropoda</taxon>
        <taxon>Coelurosauria</taxon>
        <taxon>Aves</taxon>
        <taxon>Neognathae</taxon>
        <taxon>Neoaves</taxon>
        <taxon>Telluraves</taxon>
        <taxon>Australaves</taxon>
        <taxon>Passeriformes</taxon>
        <taxon>Corvoidea</taxon>
        <taxon>Pachycephalidae</taxon>
        <taxon>Daphoenositta</taxon>
    </lineage>
</organism>
<sequence length="699" mass="75642">MEKYERIRVVGRGAFGIVHLCLRKADQKLVILKQIPVEQMSKDERLAAQNECQVLKLLSHPNVIEYYENFLEDKALMIAMEYAPGGTLAEFIHKRCNSLLDEDTILHFFVQILLALHHVHTKQILHRDLKTQNILLDKHRMIVKIGDFGISKILSSKSKAYTVVGTPCYISPELCEGKPYNQKSDIWALGCVLYELASLKRAFEAANLPALVLKIMSGTFAPISDRYSPDLRQLILSMLNLDPSKRPQLNEIMAQAICIRPLLNLYTDVGSVKMRRQVALPPQPEKPLAPVTAVTHSRTGGRASSARPRGVRGGSARTGIPPPLSSIYTWGSGITTPLRLPMLNTEVVQVSAGRTQKAGVTKSGRLILWEAPPMGAAGGPSLPGATEQLQPQFVSRFLEGQSGVTIKHVSCGDLFTACLTDRGIIMTFGSGSNGCLGHGNFTDVSQGPPCFGFRCFLGSRAGLLQQLCQCCAQGVCCHQLFPALFLLPGRLGLGTLECHNCPQQVTVPPEHEAQKVICGIDSSMVLTVKNQILACGSNRCNKLGLDRISSAEEPSPEDQVEEATVFVCAQSAPLNQEPIVCADIGTAHSAAATASGHCYTFGSNQHGQLGTNSCRNSRVPHLVVGLETMKVTVVACGDAFTVAIGADGEVCTWGKGARGRLGRKDEETGVPRPVQLEETHPYLVTSVACCHGNTLLAVK</sequence>
<dbReference type="InterPro" id="IPR009091">
    <property type="entry name" value="RCC1/BLIP-II"/>
</dbReference>
<feature type="non-terminal residue" evidence="26">
    <location>
        <position position="699"/>
    </location>
</feature>
<dbReference type="PROSITE" id="PS50012">
    <property type="entry name" value="RCC1_3"/>
    <property type="match status" value="2"/>
</dbReference>
<dbReference type="InterPro" id="IPR058923">
    <property type="entry name" value="RCC1-like_dom"/>
</dbReference>
<feature type="region of interest" description="Disordered" evidence="24">
    <location>
        <begin position="283"/>
        <end position="318"/>
    </location>
</feature>
<dbReference type="EC" id="2.7.11.1" evidence="5"/>
<evidence type="ECO:0000313" key="27">
    <source>
        <dbReference type="Proteomes" id="UP000557315"/>
    </source>
</evidence>
<evidence type="ECO:0000256" key="11">
    <source>
        <dbReference type="ARBA" id="ARBA00022737"/>
    </source>
</evidence>
<evidence type="ECO:0000256" key="10">
    <source>
        <dbReference type="ARBA" id="ARBA00022723"/>
    </source>
</evidence>
<comment type="similarity">
    <text evidence="4">Belongs to the protein kinase superfamily. NEK Ser/Thr protein kinase family. NIMA subfamily.</text>
</comment>
<keyword evidence="9" id="KW-0808">Transferase</keyword>